<dbReference type="OrthoDB" id="3508416at2759"/>
<dbReference type="GO" id="GO:0003676">
    <property type="term" value="F:nucleic acid binding"/>
    <property type="evidence" value="ECO:0007669"/>
    <property type="project" value="InterPro"/>
</dbReference>
<comment type="caution">
    <text evidence="1">The sequence shown here is derived from an EMBL/GenBank/DDBJ whole genome shotgun (WGS) entry which is preliminary data.</text>
</comment>
<dbReference type="EMBL" id="JAAMPI010000443">
    <property type="protein sequence ID" value="KAF4631440.1"/>
    <property type="molecule type" value="Genomic_DNA"/>
</dbReference>
<proteinExistence type="predicted"/>
<evidence type="ECO:0008006" key="3">
    <source>
        <dbReference type="Google" id="ProtNLM"/>
    </source>
</evidence>
<dbReference type="InterPro" id="IPR035979">
    <property type="entry name" value="RBD_domain_sf"/>
</dbReference>
<dbReference type="AlphaFoldDB" id="A0A8H4W4I4"/>
<gene>
    <name evidence="1" type="ORF">G7Y89_g6686</name>
</gene>
<evidence type="ECO:0000313" key="2">
    <source>
        <dbReference type="Proteomes" id="UP000566819"/>
    </source>
</evidence>
<dbReference type="SUPFAM" id="SSF54928">
    <property type="entry name" value="RNA-binding domain, RBD"/>
    <property type="match status" value="1"/>
</dbReference>
<dbReference type="Proteomes" id="UP000566819">
    <property type="component" value="Unassembled WGS sequence"/>
</dbReference>
<name>A0A8H4W4I4_9HELO</name>
<organism evidence="1 2">
    <name type="scientific">Cudoniella acicularis</name>
    <dbReference type="NCBI Taxonomy" id="354080"/>
    <lineage>
        <taxon>Eukaryota</taxon>
        <taxon>Fungi</taxon>
        <taxon>Dikarya</taxon>
        <taxon>Ascomycota</taxon>
        <taxon>Pezizomycotina</taxon>
        <taxon>Leotiomycetes</taxon>
        <taxon>Helotiales</taxon>
        <taxon>Tricladiaceae</taxon>
        <taxon>Cudoniella</taxon>
    </lineage>
</organism>
<keyword evidence="2" id="KW-1185">Reference proteome</keyword>
<evidence type="ECO:0000313" key="1">
    <source>
        <dbReference type="EMBL" id="KAF4631440.1"/>
    </source>
</evidence>
<reference evidence="1 2" key="1">
    <citation type="submission" date="2020-03" db="EMBL/GenBank/DDBJ databases">
        <title>Draft Genome Sequence of Cudoniella acicularis.</title>
        <authorList>
            <person name="Buettner E."/>
            <person name="Kellner H."/>
        </authorList>
    </citation>
    <scope>NUCLEOTIDE SEQUENCE [LARGE SCALE GENOMIC DNA]</scope>
    <source>
        <strain evidence="1 2">DSM 108380</strain>
    </source>
</reference>
<sequence>MEQHRRRSEDSGSSSTLNFSSFKPTHLALANRGLVSPFRHGNLILHGTKYQGDVNSKSYRSQRYQMLDEENCSLWITGIPPSITYTDMFSVITTGAVFALYLIPPNEDHPLQGAKLVFMNPEAAAAFMASDITLNGKPIWKRYNRNGTPRNTNTYSRVLMIEGPAQIMRLQYWMSYFQQYCLFSLETVLAFPGPILGTVKMEFRFARVDGQAQCCLQAILADPSLKGVVKVYYGKDPCDPSFNGNC</sequence>
<accession>A0A8H4W4I4</accession>
<protein>
    <recommendedName>
        <fullName evidence="3">RRM domain-containing protein</fullName>
    </recommendedName>
</protein>